<evidence type="ECO:0000313" key="8">
    <source>
        <dbReference type="Proteomes" id="UP000085678"/>
    </source>
</evidence>
<evidence type="ECO:0000256" key="3">
    <source>
        <dbReference type="ARBA" id="ARBA00022989"/>
    </source>
</evidence>
<dbReference type="OrthoDB" id="8048523at2759"/>
<feature type="transmembrane region" description="Helical" evidence="7">
    <location>
        <begin position="203"/>
        <end position="224"/>
    </location>
</feature>
<sequence length="420" mass="47715">MASAASNGTNNSNILLKNCRADWPDGLCIIFNLCGLASTCIWFIVLFPQVWKNFRRKSVVGLSVLWATANFTASLINLFFVFYIGRLPLYSKVEAIYMPVMEFTLLIQFFAYGTQRWRSKLVYCLVCVLLWGGLITTEVVTDWYMDIQWGAIVLWSIESFPQVMLNMKLGSTSGQSTASVTLAVIGKICDFLSTYGLVMPLQYVIMSYFSSTLGCFNGVQVAWYKKKKTNGKYSNCNAAQDDAETFCEERQNNAVIDHIQDKQSWNDKNNGIRERGHRDVPDTPSADISGSQFEETPSVDFEEEHTDNIMADDELLPETIPLQHHGRCLPSGCPRLSESRIQRVKQFLRWPTLIFLTGILLFYAAGLVWNTHSYFSLFAPIGTTLLLSLYWLYTHKKIMPHFQSNQPELQAPLITGDRII</sequence>
<evidence type="ECO:0000256" key="5">
    <source>
        <dbReference type="ARBA" id="ARBA00038039"/>
    </source>
</evidence>
<dbReference type="SMART" id="SM00679">
    <property type="entry name" value="CTNS"/>
    <property type="match status" value="2"/>
</dbReference>
<keyword evidence="3 7" id="KW-1133">Transmembrane helix</keyword>
<evidence type="ECO:0000256" key="6">
    <source>
        <dbReference type="SAM" id="MobiDB-lite"/>
    </source>
</evidence>
<dbReference type="Gene3D" id="1.20.1280.290">
    <property type="match status" value="1"/>
</dbReference>
<feature type="transmembrane region" description="Helical" evidence="7">
    <location>
        <begin position="374"/>
        <end position="393"/>
    </location>
</feature>
<accession>A0A1S3I3S6</accession>
<dbReference type="PANTHER" id="PTHR16201">
    <property type="entry name" value="SEVEN TRANSMEMBRANE PROTEIN 1-RELATED"/>
    <property type="match status" value="1"/>
</dbReference>
<comment type="subcellular location">
    <subcellularLocation>
        <location evidence="1">Membrane</location>
        <topology evidence="1">Multi-pass membrane protein</topology>
    </subcellularLocation>
</comment>
<feature type="transmembrane region" description="Helical" evidence="7">
    <location>
        <begin position="96"/>
        <end position="114"/>
    </location>
</feature>
<evidence type="ECO:0000256" key="1">
    <source>
        <dbReference type="ARBA" id="ARBA00004141"/>
    </source>
</evidence>
<dbReference type="InParanoid" id="A0A1S3I3S6"/>
<feature type="transmembrane region" description="Helical" evidence="7">
    <location>
        <begin position="121"/>
        <end position="141"/>
    </location>
</feature>
<keyword evidence="8" id="KW-1185">Reference proteome</keyword>
<reference evidence="9" key="1">
    <citation type="submission" date="2025-08" db="UniProtKB">
        <authorList>
            <consortium name="RefSeq"/>
        </authorList>
    </citation>
    <scope>IDENTIFICATION</scope>
    <source>
        <tissue evidence="9">Gonads</tissue>
    </source>
</reference>
<evidence type="ECO:0000313" key="9">
    <source>
        <dbReference type="RefSeq" id="XP_013392486.1"/>
    </source>
</evidence>
<evidence type="ECO:0000256" key="7">
    <source>
        <dbReference type="SAM" id="Phobius"/>
    </source>
</evidence>
<dbReference type="RefSeq" id="XP_013392486.1">
    <property type="nucleotide sequence ID" value="XM_013537032.2"/>
</dbReference>
<evidence type="ECO:0000256" key="4">
    <source>
        <dbReference type="ARBA" id="ARBA00023136"/>
    </source>
</evidence>
<feature type="transmembrane region" description="Helical" evidence="7">
    <location>
        <begin position="59"/>
        <end position="84"/>
    </location>
</feature>
<evidence type="ECO:0000256" key="2">
    <source>
        <dbReference type="ARBA" id="ARBA00022692"/>
    </source>
</evidence>
<dbReference type="InterPro" id="IPR051415">
    <property type="entry name" value="LAAT-1"/>
</dbReference>
<keyword evidence="4 7" id="KW-0472">Membrane</keyword>
<feature type="transmembrane region" description="Helical" evidence="7">
    <location>
        <begin position="29"/>
        <end position="47"/>
    </location>
</feature>
<dbReference type="Proteomes" id="UP000085678">
    <property type="component" value="Unplaced"/>
</dbReference>
<feature type="compositionally biased region" description="Polar residues" evidence="6">
    <location>
        <begin position="286"/>
        <end position="295"/>
    </location>
</feature>
<dbReference type="GO" id="GO:0016020">
    <property type="term" value="C:membrane"/>
    <property type="evidence" value="ECO:0007669"/>
    <property type="project" value="UniProtKB-SubCell"/>
</dbReference>
<gene>
    <name evidence="9" type="primary">LOC106160426</name>
</gene>
<name>A0A1S3I3S6_LINAN</name>
<dbReference type="KEGG" id="lak:106160426"/>
<comment type="similarity">
    <text evidence="5">Belongs to the laat-1 family.</text>
</comment>
<keyword evidence="2 7" id="KW-0812">Transmembrane</keyword>
<dbReference type="AlphaFoldDB" id="A0A1S3I3S6"/>
<organism evidence="8 9">
    <name type="scientific">Lingula anatina</name>
    <name type="common">Brachiopod</name>
    <name type="synonym">Lingula unguis</name>
    <dbReference type="NCBI Taxonomy" id="7574"/>
    <lineage>
        <taxon>Eukaryota</taxon>
        <taxon>Metazoa</taxon>
        <taxon>Spiralia</taxon>
        <taxon>Lophotrochozoa</taxon>
        <taxon>Brachiopoda</taxon>
        <taxon>Linguliformea</taxon>
        <taxon>Lingulata</taxon>
        <taxon>Lingulida</taxon>
        <taxon>Linguloidea</taxon>
        <taxon>Lingulidae</taxon>
        <taxon>Lingula</taxon>
    </lineage>
</organism>
<dbReference type="InterPro" id="IPR006603">
    <property type="entry name" value="PQ-loop_rpt"/>
</dbReference>
<feature type="transmembrane region" description="Helical" evidence="7">
    <location>
        <begin position="347"/>
        <end position="368"/>
    </location>
</feature>
<dbReference type="GeneID" id="106160426"/>
<proteinExistence type="inferred from homology"/>
<feature type="compositionally biased region" description="Basic and acidic residues" evidence="6">
    <location>
        <begin position="266"/>
        <end position="281"/>
    </location>
</feature>
<protein>
    <submittedName>
        <fullName evidence="9">Uncharacterized protein LOC106160426</fullName>
    </submittedName>
</protein>
<dbReference type="Pfam" id="PF04193">
    <property type="entry name" value="PQ-loop"/>
    <property type="match status" value="2"/>
</dbReference>
<dbReference type="PANTHER" id="PTHR16201:SF37">
    <property type="entry name" value="PQ-LOOP REPEAT-CONTAINING PROTEIN"/>
    <property type="match status" value="1"/>
</dbReference>
<feature type="region of interest" description="Disordered" evidence="6">
    <location>
        <begin position="266"/>
        <end position="303"/>
    </location>
</feature>